<sequence>MKNAKLLFAFCAAIGLLFTSCNNRPLRIFQSNSARTNYLNALRSAGIDRTKIGRDWHSSAEQALLDAPILEIPASIQGSFKSKSIEARAWTIELEQGATVSVAVRWDARDSSDLIIDFLAGPDWEALESFASQNNTVNLEASRSGQYLIRIQPELLGEGNYQVKVSGTPTYAVFPVQGKNSRAIQSVWGDIRDGGKRSHEGVDIFASRGTPVLAPVAGVVTAVRDRGLGGKQVWLFDRTRNWRLYFAHLDSQLVNQQQVVKPGDTLGLVGNTGNARTTAPHLHFGIYQNGAINPYPAIKDTFEPAPELNPESPPRVMKVKVTKANLRTGPSLRSEVRTTLALETPVFVDAATAEWYQVRTLQGIVGFLSKSGLTPADSIPLSGGKAVALTNLNPLLQDSLSIQLSEFVKLGSGEGYDLIQDRQENLLFLPSRNVLTRLGK</sequence>
<dbReference type="PROSITE" id="PS51257">
    <property type="entry name" value="PROKAR_LIPOPROTEIN"/>
    <property type="match status" value="1"/>
</dbReference>
<dbReference type="CDD" id="cd12797">
    <property type="entry name" value="M23_peptidase"/>
    <property type="match status" value="1"/>
</dbReference>
<organism evidence="2 3">
    <name type="scientific">Algoriphagus jejuensis</name>
    <dbReference type="NCBI Taxonomy" id="419934"/>
    <lineage>
        <taxon>Bacteria</taxon>
        <taxon>Pseudomonadati</taxon>
        <taxon>Bacteroidota</taxon>
        <taxon>Cytophagia</taxon>
        <taxon>Cytophagales</taxon>
        <taxon>Cyclobacteriaceae</taxon>
        <taxon>Algoriphagus</taxon>
    </lineage>
</organism>
<dbReference type="InterPro" id="IPR011055">
    <property type="entry name" value="Dup_hybrid_motif"/>
</dbReference>
<dbReference type="RefSeq" id="WP_343849515.1">
    <property type="nucleotide sequence ID" value="NZ_BAAAFI010000004.1"/>
</dbReference>
<dbReference type="SMART" id="SM00287">
    <property type="entry name" value="SH3b"/>
    <property type="match status" value="1"/>
</dbReference>
<dbReference type="Pfam" id="PF01551">
    <property type="entry name" value="Peptidase_M23"/>
    <property type="match status" value="1"/>
</dbReference>
<evidence type="ECO:0000259" key="1">
    <source>
        <dbReference type="SMART" id="SM00287"/>
    </source>
</evidence>
<dbReference type="Proteomes" id="UP001500469">
    <property type="component" value="Unassembled WGS sequence"/>
</dbReference>
<dbReference type="InterPro" id="IPR016047">
    <property type="entry name" value="M23ase_b-sheet_dom"/>
</dbReference>
<name>A0ABP3Y9W7_9BACT</name>
<dbReference type="InterPro" id="IPR003646">
    <property type="entry name" value="SH3-like_bac-type"/>
</dbReference>
<keyword evidence="3" id="KW-1185">Reference proteome</keyword>
<dbReference type="SUPFAM" id="SSF51261">
    <property type="entry name" value="Duplicated hybrid motif"/>
    <property type="match status" value="1"/>
</dbReference>
<dbReference type="Gene3D" id="2.30.30.40">
    <property type="entry name" value="SH3 Domains"/>
    <property type="match status" value="1"/>
</dbReference>
<evidence type="ECO:0000313" key="3">
    <source>
        <dbReference type="Proteomes" id="UP001500469"/>
    </source>
</evidence>
<protein>
    <recommendedName>
        <fullName evidence="1">SH3b domain-containing protein</fullName>
    </recommendedName>
</protein>
<dbReference type="EMBL" id="BAAAFI010000004">
    <property type="protein sequence ID" value="GAA0878246.1"/>
    <property type="molecule type" value="Genomic_DNA"/>
</dbReference>
<gene>
    <name evidence="2" type="ORF">GCM10009119_12140</name>
</gene>
<dbReference type="PANTHER" id="PTHR21666">
    <property type="entry name" value="PEPTIDASE-RELATED"/>
    <property type="match status" value="1"/>
</dbReference>
<evidence type="ECO:0000313" key="2">
    <source>
        <dbReference type="EMBL" id="GAA0878246.1"/>
    </source>
</evidence>
<dbReference type="PANTHER" id="PTHR21666:SF268">
    <property type="entry name" value="PEPTIDASE M23 DOMAIN-CONTAINING PROTEIN"/>
    <property type="match status" value="1"/>
</dbReference>
<dbReference type="InterPro" id="IPR050570">
    <property type="entry name" value="Cell_wall_metabolism_enzyme"/>
</dbReference>
<reference evidence="3" key="1">
    <citation type="journal article" date="2019" name="Int. J. Syst. Evol. Microbiol.">
        <title>The Global Catalogue of Microorganisms (GCM) 10K type strain sequencing project: providing services to taxonomists for standard genome sequencing and annotation.</title>
        <authorList>
            <consortium name="The Broad Institute Genomics Platform"/>
            <consortium name="The Broad Institute Genome Sequencing Center for Infectious Disease"/>
            <person name="Wu L."/>
            <person name="Ma J."/>
        </authorList>
    </citation>
    <scope>NUCLEOTIDE SEQUENCE [LARGE SCALE GENOMIC DNA]</scope>
    <source>
        <strain evidence="3">JCM 16112</strain>
    </source>
</reference>
<dbReference type="Gene3D" id="2.70.70.10">
    <property type="entry name" value="Glucose Permease (Domain IIA)"/>
    <property type="match status" value="1"/>
</dbReference>
<dbReference type="Pfam" id="PF08239">
    <property type="entry name" value="SH3_3"/>
    <property type="match status" value="1"/>
</dbReference>
<accession>A0ABP3Y9W7</accession>
<comment type="caution">
    <text evidence="2">The sequence shown here is derived from an EMBL/GenBank/DDBJ whole genome shotgun (WGS) entry which is preliminary data.</text>
</comment>
<feature type="domain" description="SH3b" evidence="1">
    <location>
        <begin position="314"/>
        <end position="377"/>
    </location>
</feature>
<proteinExistence type="predicted"/>